<dbReference type="Gene3D" id="1.10.3720.10">
    <property type="entry name" value="MetI-like"/>
    <property type="match status" value="1"/>
</dbReference>
<keyword evidence="3" id="KW-1003">Cell membrane</keyword>
<accession>A0A1I4FUE2</accession>
<dbReference type="CDD" id="cd06261">
    <property type="entry name" value="TM_PBP2"/>
    <property type="match status" value="1"/>
</dbReference>
<feature type="transmembrane region" description="Helical" evidence="7">
    <location>
        <begin position="20"/>
        <end position="40"/>
    </location>
</feature>
<evidence type="ECO:0000313" key="9">
    <source>
        <dbReference type="EMBL" id="SFL21478.1"/>
    </source>
</evidence>
<gene>
    <name evidence="9" type="ORF">SAMN02983006_00498</name>
</gene>
<dbReference type="Proteomes" id="UP000199006">
    <property type="component" value="Unassembled WGS sequence"/>
</dbReference>
<evidence type="ECO:0000256" key="3">
    <source>
        <dbReference type="ARBA" id="ARBA00022475"/>
    </source>
</evidence>
<evidence type="ECO:0000256" key="2">
    <source>
        <dbReference type="ARBA" id="ARBA00022448"/>
    </source>
</evidence>
<keyword evidence="6 7" id="KW-0472">Membrane</keyword>
<comment type="similarity">
    <text evidence="7">Belongs to the binding-protein-dependent transport system permease family.</text>
</comment>
<evidence type="ECO:0000256" key="6">
    <source>
        <dbReference type="ARBA" id="ARBA00023136"/>
    </source>
</evidence>
<dbReference type="PANTHER" id="PTHR43005:SF2">
    <property type="entry name" value="INTEGRAL MEMBRANE SUGAR TRANSPORT PROTEIN"/>
    <property type="match status" value="1"/>
</dbReference>
<dbReference type="STRING" id="29563.SAMN02983006_00498"/>
<dbReference type="Pfam" id="PF00528">
    <property type="entry name" value="BPD_transp_1"/>
    <property type="match status" value="1"/>
</dbReference>
<dbReference type="PROSITE" id="PS50928">
    <property type="entry name" value="ABC_TM1"/>
    <property type="match status" value="1"/>
</dbReference>
<protein>
    <submittedName>
        <fullName evidence="9">Trehalose/maltose transport system permease protein</fullName>
    </submittedName>
</protein>
<evidence type="ECO:0000256" key="4">
    <source>
        <dbReference type="ARBA" id="ARBA00022692"/>
    </source>
</evidence>
<organism evidence="9 10">
    <name type="scientific">Halanaerobium salsuginis</name>
    <dbReference type="NCBI Taxonomy" id="29563"/>
    <lineage>
        <taxon>Bacteria</taxon>
        <taxon>Bacillati</taxon>
        <taxon>Bacillota</taxon>
        <taxon>Clostridia</taxon>
        <taxon>Halanaerobiales</taxon>
        <taxon>Halanaerobiaceae</taxon>
        <taxon>Halanaerobium</taxon>
    </lineage>
</organism>
<evidence type="ECO:0000259" key="8">
    <source>
        <dbReference type="PROSITE" id="PS50928"/>
    </source>
</evidence>
<dbReference type="RefSeq" id="WP_089859149.1">
    <property type="nucleotide sequence ID" value="NZ_FOTI01000004.1"/>
</dbReference>
<keyword evidence="4 7" id="KW-0812">Transmembrane</keyword>
<dbReference type="AlphaFoldDB" id="A0A1I4FUE2"/>
<evidence type="ECO:0000256" key="1">
    <source>
        <dbReference type="ARBA" id="ARBA00004651"/>
    </source>
</evidence>
<dbReference type="GO" id="GO:0005886">
    <property type="term" value="C:plasma membrane"/>
    <property type="evidence" value="ECO:0007669"/>
    <property type="project" value="UniProtKB-SubCell"/>
</dbReference>
<sequence>MSQISNNLFKKEQSLAYKMLIPTILILVIIAIYPLGQVVYTSFTNRVFAGVEETEFVGLDNYTSLFSLTIKELPKDKYAFEVLPREPKRYKELTTFSIFNKQYIIGSVHPNFIEAIINTIIFTFFAVFLETLFGFIIALVVNSKFIGRGVMRAIMLLPWAVITVVSARIWEWILFPSRIGFLNMFLSKLGIGNGQISFLTDSGLQLPSLIMVDVWKTTPFMALLILAGLQLVPNELYEAARVDGAGRVKQFFSITLPLLKPSLAVALIFRTLASLRVFGLFQVLVGQQRYSMSSYNYYQLIGNRAMGLASAISVVIFIIIFIFAVMYMKTLGVEDE</sequence>
<reference evidence="9 10" key="1">
    <citation type="submission" date="2016-10" db="EMBL/GenBank/DDBJ databases">
        <authorList>
            <person name="de Groot N.N."/>
        </authorList>
    </citation>
    <scope>NUCLEOTIDE SEQUENCE [LARGE SCALE GENOMIC DNA]</scope>
    <source>
        <strain evidence="9 10">ATCC 51327</strain>
    </source>
</reference>
<dbReference type="PANTHER" id="PTHR43005">
    <property type="entry name" value="BLR7065 PROTEIN"/>
    <property type="match status" value="1"/>
</dbReference>
<feature type="transmembrane region" description="Helical" evidence="7">
    <location>
        <begin position="153"/>
        <end position="175"/>
    </location>
</feature>
<keyword evidence="5 7" id="KW-1133">Transmembrane helix</keyword>
<evidence type="ECO:0000313" key="10">
    <source>
        <dbReference type="Proteomes" id="UP000199006"/>
    </source>
</evidence>
<evidence type="ECO:0000256" key="7">
    <source>
        <dbReference type="RuleBase" id="RU363032"/>
    </source>
</evidence>
<dbReference type="OrthoDB" id="9761387at2"/>
<comment type="subcellular location">
    <subcellularLocation>
        <location evidence="1 7">Cell membrane</location>
        <topology evidence="1 7">Multi-pass membrane protein</topology>
    </subcellularLocation>
</comment>
<dbReference type="InterPro" id="IPR000515">
    <property type="entry name" value="MetI-like"/>
</dbReference>
<feature type="transmembrane region" description="Helical" evidence="7">
    <location>
        <begin position="263"/>
        <end position="285"/>
    </location>
</feature>
<dbReference type="GO" id="GO:0055085">
    <property type="term" value="P:transmembrane transport"/>
    <property type="evidence" value="ECO:0007669"/>
    <property type="project" value="InterPro"/>
</dbReference>
<dbReference type="SUPFAM" id="SSF161098">
    <property type="entry name" value="MetI-like"/>
    <property type="match status" value="2"/>
</dbReference>
<dbReference type="InterPro" id="IPR035906">
    <property type="entry name" value="MetI-like_sf"/>
</dbReference>
<name>A0A1I4FUE2_9FIRM</name>
<keyword evidence="2 7" id="KW-0813">Transport</keyword>
<proteinExistence type="inferred from homology"/>
<evidence type="ECO:0000256" key="5">
    <source>
        <dbReference type="ARBA" id="ARBA00022989"/>
    </source>
</evidence>
<feature type="transmembrane region" description="Helical" evidence="7">
    <location>
        <begin position="306"/>
        <end position="328"/>
    </location>
</feature>
<feature type="transmembrane region" description="Helical" evidence="7">
    <location>
        <begin position="115"/>
        <end position="141"/>
    </location>
</feature>
<feature type="domain" description="ABC transmembrane type-1" evidence="8">
    <location>
        <begin position="116"/>
        <end position="327"/>
    </location>
</feature>
<dbReference type="EMBL" id="FOTI01000004">
    <property type="protein sequence ID" value="SFL21478.1"/>
    <property type="molecule type" value="Genomic_DNA"/>
</dbReference>
<keyword evidence="10" id="KW-1185">Reference proteome</keyword>